<dbReference type="CDD" id="cd07043">
    <property type="entry name" value="STAS_anti-anti-sigma_factors"/>
    <property type="match status" value="1"/>
</dbReference>
<dbReference type="OrthoDB" id="5297990at2"/>
<sequence>MNVDADGRVRVDGPLTFATVSARLADSAPLFRPRQRLSFDLSGVTAVDSAALALLVEWLRLGRQKGVQVEFTAVPAALRSLAEVSELDQIDASLAAP</sequence>
<dbReference type="SUPFAM" id="SSF52091">
    <property type="entry name" value="SpoIIaa-like"/>
    <property type="match status" value="1"/>
</dbReference>
<dbReference type="InterPro" id="IPR036513">
    <property type="entry name" value="STAS_dom_sf"/>
</dbReference>
<dbReference type="InParanoid" id="A0A1B1YS24"/>
<dbReference type="InterPro" id="IPR002645">
    <property type="entry name" value="STAS_dom"/>
</dbReference>
<dbReference type="RefSeq" id="WP_068803006.1">
    <property type="nucleotide sequence ID" value="NZ_CP014671.1"/>
</dbReference>
<dbReference type="Proteomes" id="UP000092952">
    <property type="component" value="Chromosome"/>
</dbReference>
<dbReference type="EMBL" id="CP014671">
    <property type="protein sequence ID" value="ANX03509.1"/>
    <property type="molecule type" value="Genomic_DNA"/>
</dbReference>
<name>A0A1B1YS24_9GAMM</name>
<accession>A0A1B1YS24</accession>
<dbReference type="Gene3D" id="3.30.750.24">
    <property type="entry name" value="STAS domain"/>
    <property type="match status" value="1"/>
</dbReference>
<dbReference type="STRING" id="1810504.PG2T_04420"/>
<evidence type="ECO:0000313" key="2">
    <source>
        <dbReference type="EMBL" id="ANX03509.1"/>
    </source>
</evidence>
<keyword evidence="3" id="KW-1185">Reference proteome</keyword>
<reference evidence="3" key="1">
    <citation type="submission" date="2016-03" db="EMBL/GenBank/DDBJ databases">
        <title>Complete genome sequence of Solimmundus cernigliae, representing a novel lineage of polycyclic aromatic hydrocarbon degraders within the Gammaproteobacteria.</title>
        <authorList>
            <person name="Singleton D.R."/>
            <person name="Dickey A.N."/>
            <person name="Scholl E.H."/>
            <person name="Wright F.A."/>
            <person name="Aitken M.D."/>
        </authorList>
    </citation>
    <scope>NUCLEOTIDE SEQUENCE [LARGE SCALE GENOMIC DNA]</scope>
    <source>
        <strain evidence="3">TR3.2</strain>
    </source>
</reference>
<dbReference type="PROSITE" id="PS50801">
    <property type="entry name" value="STAS"/>
    <property type="match status" value="1"/>
</dbReference>
<proteinExistence type="predicted"/>
<dbReference type="InterPro" id="IPR058548">
    <property type="entry name" value="MlaB-like_STAS"/>
</dbReference>
<dbReference type="Pfam" id="PF13466">
    <property type="entry name" value="STAS_2"/>
    <property type="match status" value="1"/>
</dbReference>
<dbReference type="AlphaFoldDB" id="A0A1B1YS24"/>
<protein>
    <recommendedName>
        <fullName evidence="1">STAS domain-containing protein</fullName>
    </recommendedName>
</protein>
<evidence type="ECO:0000313" key="3">
    <source>
        <dbReference type="Proteomes" id="UP000092952"/>
    </source>
</evidence>
<feature type="domain" description="STAS" evidence="1">
    <location>
        <begin position="9"/>
        <end position="97"/>
    </location>
</feature>
<organism evidence="2 3">
    <name type="scientific">Immundisolibacter cernigliae</name>
    <dbReference type="NCBI Taxonomy" id="1810504"/>
    <lineage>
        <taxon>Bacteria</taxon>
        <taxon>Pseudomonadati</taxon>
        <taxon>Pseudomonadota</taxon>
        <taxon>Gammaproteobacteria</taxon>
        <taxon>Immundisolibacterales</taxon>
        <taxon>Immundisolibacteraceae</taxon>
        <taxon>Immundisolibacter</taxon>
    </lineage>
</organism>
<gene>
    <name evidence="2" type="ORF">PG2T_04420</name>
</gene>
<evidence type="ECO:0000259" key="1">
    <source>
        <dbReference type="PROSITE" id="PS50801"/>
    </source>
</evidence>
<dbReference type="KEGG" id="gbi:PG2T_04420"/>